<name>A0A915E596_9BILA</name>
<evidence type="ECO:0000313" key="2">
    <source>
        <dbReference type="WBParaSite" id="jg2983"/>
    </source>
</evidence>
<keyword evidence="1" id="KW-1185">Reference proteome</keyword>
<reference evidence="2" key="1">
    <citation type="submission" date="2022-11" db="UniProtKB">
        <authorList>
            <consortium name="WormBaseParasite"/>
        </authorList>
    </citation>
    <scope>IDENTIFICATION</scope>
</reference>
<dbReference type="Proteomes" id="UP000887574">
    <property type="component" value="Unplaced"/>
</dbReference>
<accession>A0A915E596</accession>
<dbReference type="AlphaFoldDB" id="A0A915E596"/>
<dbReference type="WBParaSite" id="jg2983">
    <property type="protein sequence ID" value="jg2983"/>
    <property type="gene ID" value="jg2983"/>
</dbReference>
<organism evidence="1 2">
    <name type="scientific">Ditylenchus dipsaci</name>
    <dbReference type="NCBI Taxonomy" id="166011"/>
    <lineage>
        <taxon>Eukaryota</taxon>
        <taxon>Metazoa</taxon>
        <taxon>Ecdysozoa</taxon>
        <taxon>Nematoda</taxon>
        <taxon>Chromadorea</taxon>
        <taxon>Rhabditida</taxon>
        <taxon>Tylenchina</taxon>
        <taxon>Tylenchomorpha</taxon>
        <taxon>Sphaerularioidea</taxon>
        <taxon>Anguinidae</taxon>
        <taxon>Anguininae</taxon>
        <taxon>Ditylenchus</taxon>
    </lineage>
</organism>
<proteinExistence type="predicted"/>
<sequence length="360" mass="39060">MGSRLHSWINQPVQDLQLGSGNFFFQENINNNSQYPLPSPLISLGNFSSPPPALITKFMPQPALSKFYASNVLLDKTSFASLSSRPIKTATFQKQPELPTLVSPSIELLPNEQLIWDVVFSKVQCAVENKQAAPELLEELKFIKKSGHSTLHDDLASVDYSLNFPHSKVKKGSQSEFQTGLNFSENENNNNDHFGALSSAPDASNKSKPAFLLPMRIDGHNLVGSQKSAQMHDREFPIQVLKLKCHTAIQQPKCVKCEVNFAGSQSSIVESSSVKASVASSPVGASSCRHSALNKKVSADSELSFAEKIVKVIDDFDSLSVSSSGSVKSASLQSIVSTGSSKQVENGCSLCFGDYKIIAF</sequence>
<evidence type="ECO:0000313" key="1">
    <source>
        <dbReference type="Proteomes" id="UP000887574"/>
    </source>
</evidence>
<protein>
    <submittedName>
        <fullName evidence="2">Uncharacterized protein</fullName>
    </submittedName>
</protein>